<gene>
    <name evidence="1" type="ORF">PRUPE_2G155200</name>
</gene>
<sequence>ESIKITKFFKLTPNHSGIGPDNLLSPTSTTSNLVQFVNDEGNCPTNLLLLNLSVSIRNTEPIVVGIFPDKAL</sequence>
<accession>A0A251QGG2</accession>
<dbReference type="AlphaFoldDB" id="A0A251QGG2"/>
<dbReference type="EMBL" id="CM007652">
    <property type="protein sequence ID" value="ONI22862.1"/>
    <property type="molecule type" value="Genomic_DNA"/>
</dbReference>
<feature type="non-terminal residue" evidence="1">
    <location>
        <position position="1"/>
    </location>
</feature>
<keyword evidence="2" id="KW-1185">Reference proteome</keyword>
<evidence type="ECO:0000313" key="2">
    <source>
        <dbReference type="Proteomes" id="UP000006882"/>
    </source>
</evidence>
<reference evidence="1 2" key="1">
    <citation type="journal article" date="2013" name="Nat. Genet.">
        <title>The high-quality draft genome of peach (Prunus persica) identifies unique patterns of genetic diversity, domestication and genome evolution.</title>
        <authorList>
            <consortium name="International Peach Genome Initiative"/>
            <person name="Verde I."/>
            <person name="Abbott A.G."/>
            <person name="Scalabrin S."/>
            <person name="Jung S."/>
            <person name="Shu S."/>
            <person name="Marroni F."/>
            <person name="Zhebentyayeva T."/>
            <person name="Dettori M.T."/>
            <person name="Grimwood J."/>
            <person name="Cattonaro F."/>
            <person name="Zuccolo A."/>
            <person name="Rossini L."/>
            <person name="Jenkins J."/>
            <person name="Vendramin E."/>
            <person name="Meisel L.A."/>
            <person name="Decroocq V."/>
            <person name="Sosinski B."/>
            <person name="Prochnik S."/>
            <person name="Mitros T."/>
            <person name="Policriti A."/>
            <person name="Cipriani G."/>
            <person name="Dondini L."/>
            <person name="Ficklin S."/>
            <person name="Goodstein D.M."/>
            <person name="Xuan P."/>
            <person name="Del Fabbro C."/>
            <person name="Aramini V."/>
            <person name="Copetti D."/>
            <person name="Gonzalez S."/>
            <person name="Horner D.S."/>
            <person name="Falchi R."/>
            <person name="Lucas S."/>
            <person name="Mica E."/>
            <person name="Maldonado J."/>
            <person name="Lazzari B."/>
            <person name="Bielenberg D."/>
            <person name="Pirona R."/>
            <person name="Miculan M."/>
            <person name="Barakat A."/>
            <person name="Testolin R."/>
            <person name="Stella A."/>
            <person name="Tartarini S."/>
            <person name="Tonutti P."/>
            <person name="Arus P."/>
            <person name="Orellana A."/>
            <person name="Wells C."/>
            <person name="Main D."/>
            <person name="Vizzotto G."/>
            <person name="Silva H."/>
            <person name="Salamini F."/>
            <person name="Schmutz J."/>
            <person name="Morgante M."/>
            <person name="Rokhsar D.S."/>
        </authorList>
    </citation>
    <scope>NUCLEOTIDE SEQUENCE [LARGE SCALE GENOMIC DNA]</scope>
    <source>
        <strain evidence="2">cv. Nemared</strain>
    </source>
</reference>
<evidence type="ECO:0000313" key="1">
    <source>
        <dbReference type="EMBL" id="ONI22862.1"/>
    </source>
</evidence>
<protein>
    <submittedName>
        <fullName evidence="1">Uncharacterized protein</fullName>
    </submittedName>
</protein>
<organism evidence="1 2">
    <name type="scientific">Prunus persica</name>
    <name type="common">Peach</name>
    <name type="synonym">Amygdalus persica</name>
    <dbReference type="NCBI Taxonomy" id="3760"/>
    <lineage>
        <taxon>Eukaryota</taxon>
        <taxon>Viridiplantae</taxon>
        <taxon>Streptophyta</taxon>
        <taxon>Embryophyta</taxon>
        <taxon>Tracheophyta</taxon>
        <taxon>Spermatophyta</taxon>
        <taxon>Magnoliopsida</taxon>
        <taxon>eudicotyledons</taxon>
        <taxon>Gunneridae</taxon>
        <taxon>Pentapetalae</taxon>
        <taxon>rosids</taxon>
        <taxon>fabids</taxon>
        <taxon>Rosales</taxon>
        <taxon>Rosaceae</taxon>
        <taxon>Amygdaloideae</taxon>
        <taxon>Amygdaleae</taxon>
        <taxon>Prunus</taxon>
    </lineage>
</organism>
<proteinExistence type="predicted"/>
<name>A0A251QGG2_PRUPE</name>
<dbReference type="Gramene" id="ONI22862">
    <property type="protein sequence ID" value="ONI22862"/>
    <property type="gene ID" value="PRUPE_2G155200"/>
</dbReference>
<dbReference type="Proteomes" id="UP000006882">
    <property type="component" value="Chromosome G2"/>
</dbReference>